<dbReference type="RefSeq" id="WP_185542816.1">
    <property type="nucleotide sequence ID" value="NZ_JAARXV010000001.1"/>
</dbReference>
<proteinExistence type="predicted"/>
<protein>
    <submittedName>
        <fullName evidence="1">Uncharacterized protein</fullName>
    </submittedName>
</protein>
<dbReference type="EMBL" id="JAARXV010000001">
    <property type="protein sequence ID" value="MBC2140728.1"/>
    <property type="molecule type" value="Genomic_DNA"/>
</dbReference>
<dbReference type="Proteomes" id="UP000552309">
    <property type="component" value="Unassembled WGS sequence"/>
</dbReference>
<sequence length="153" mass="17791">MKHGQWMLNGTDSDRWEACEYFDIKEEAIEHAIDLLKKYNNLDQEGKNIFNLIDSLGIAPFNGEKIYTFFVGQAEEVRFPDEVDTLLENIAQCVYDEVGECSQGYLDDVTQAHKKELYDLMFEWAKRNDYLPNCFTIQSIEKIDISSLEEAVE</sequence>
<reference evidence="1 2" key="1">
    <citation type="submission" date="2020-03" db="EMBL/GenBank/DDBJ databases">
        <title>Soil Listeria distribution.</title>
        <authorList>
            <person name="Liao J."/>
            <person name="Wiedmann M."/>
        </authorList>
    </citation>
    <scope>NUCLEOTIDE SEQUENCE [LARGE SCALE GENOMIC DNA]</scope>
    <source>
        <strain evidence="1 2">FSL L7-0297</strain>
    </source>
</reference>
<organism evidence="1 2">
    <name type="scientific">Listeria innocua</name>
    <dbReference type="NCBI Taxonomy" id="1642"/>
    <lineage>
        <taxon>Bacteria</taxon>
        <taxon>Bacillati</taxon>
        <taxon>Bacillota</taxon>
        <taxon>Bacilli</taxon>
        <taxon>Bacillales</taxon>
        <taxon>Listeriaceae</taxon>
        <taxon>Listeria</taxon>
    </lineage>
</organism>
<comment type="caution">
    <text evidence="1">The sequence shown here is derived from an EMBL/GenBank/DDBJ whole genome shotgun (WGS) entry which is preliminary data.</text>
</comment>
<name>A0AB73H3T4_LISIO</name>
<gene>
    <name evidence="1" type="ORF">HCA89_00280</name>
</gene>
<evidence type="ECO:0000313" key="1">
    <source>
        <dbReference type="EMBL" id="MBC2140728.1"/>
    </source>
</evidence>
<dbReference type="AlphaFoldDB" id="A0AB73H3T4"/>
<accession>A0AB73H3T4</accession>
<evidence type="ECO:0000313" key="2">
    <source>
        <dbReference type="Proteomes" id="UP000552309"/>
    </source>
</evidence>